<evidence type="ECO:0000313" key="4">
    <source>
        <dbReference type="Proteomes" id="UP000246186"/>
    </source>
</evidence>
<dbReference type="EMBL" id="LN828717">
    <property type="protein sequence ID" value="CFW42428.1"/>
    <property type="molecule type" value="Genomic_DNA"/>
</dbReference>
<dbReference type="RefSeq" id="YP_195239.1">
    <property type="nucleotide sequence ID" value="NC_006820.1"/>
</dbReference>
<dbReference type="Pfam" id="PF23849">
    <property type="entry name" value="Phage_TTP_2"/>
    <property type="match status" value="1"/>
</dbReference>
<dbReference type="Proteomes" id="UP000000994">
    <property type="component" value="Segment"/>
</dbReference>
<gene>
    <name evidence="2" type="ORF">S-PM2d204</name>
    <name evidence="1" type="ORF">S-PM2p204</name>
</gene>
<reference evidence="2 4" key="3">
    <citation type="journal article" date="2015" name="PLoS ONE">
        <title>Spontaneous Deletion of an "ORFanage" Region Facilitates Host Adaptation in a "Photosynthetic" Cyanophage.</title>
        <authorList>
            <person name="Puxty R.J."/>
            <person name="Perez-Sepulveda B."/>
            <person name="Rihtman B."/>
            <person name="Evans D.J."/>
            <person name="Millard A.D."/>
            <person name="Scanlan D.J."/>
        </authorList>
    </citation>
    <scope>NUCLEOTIDE SEQUENCE [LARGE SCALE GENOMIC DNA]</scope>
</reference>
<organismHost>
    <name type="scientific">Synechococcus</name>
    <dbReference type="NCBI Taxonomy" id="1129"/>
</organismHost>
<proteinExistence type="predicted"/>
<dbReference type="KEGG" id="vg:3260333"/>
<reference evidence="1 3" key="2">
    <citation type="journal article" date="2005" name="J. Bacteriol.">
        <title>The genome of S-PM2, a 'photosynthetic' T4-type bacteriophage that infects marine Synechococcus strains.</title>
        <authorList>
            <person name="Mann N.H."/>
            <person name="Clokie M.R."/>
            <person name="Millard A."/>
            <person name="Cook A."/>
            <person name="Wilson W.H."/>
            <person name="Wheatley P.J."/>
            <person name="Letarov A."/>
            <person name="Krisch H.M."/>
        </authorList>
    </citation>
    <scope>NUCLEOTIDE SEQUENCE</scope>
</reference>
<sequence length="262" mass="29049">MSVKHFIETINAHGGLSYSNNYDVEWVFPTVSNENTSLTDRLNEFGFELGLGGSTTSIGDQEEIVGGDIFKTDVNSKGMVIKYFCDEAQLPSISAATGQITGRFLGEGQVNYPHTKLYTDFQLGWICDADMTPLKFLNLWYGTIFGEYDVNGNYMDPNNGKSLRLSSQKDAAGEGNNILNERTIRLNYPDQYLAKCIITKTEKGRSASNSRGSMSYTLLDVFPYSIDAVPLSYGTSQATKVTGNFYYSKHTISYNNISNYSG</sequence>
<reference evidence="1 3" key="1">
    <citation type="journal article" date="2004" name="Proc. Natl. Acad. Sci. U.S.A.">
        <title>Genetic organization of the psbAD region in phages infecting marine Synechococcus strains.</title>
        <authorList>
            <person name="Millard A."/>
            <person name="Clokie M.R."/>
            <person name="Shub D.A."/>
            <person name="Mann N.H."/>
        </authorList>
    </citation>
    <scope>NUCLEOTIDE SEQUENCE [LARGE SCALE GENOMIC DNA]</scope>
</reference>
<reference evidence="2" key="4">
    <citation type="submission" date="2015-02" db="EMBL/GenBank/DDBJ databases">
        <authorList>
            <person name="Chooi Y.-H."/>
        </authorList>
    </citation>
    <scope>NUCLEOTIDE SEQUENCE</scope>
</reference>
<accession>Q5GQD3</accession>
<dbReference type="InterPro" id="IPR057120">
    <property type="entry name" value="Phage_TTP_2"/>
</dbReference>
<dbReference type="EMBL" id="AJ630128">
    <property type="protein sequence ID" value="CAF34269.1"/>
    <property type="molecule type" value="Genomic_DNA"/>
</dbReference>
<protein>
    <submittedName>
        <fullName evidence="1">Hypothetical-Protein / belonging to T4-LIKE GC: 10</fullName>
    </submittedName>
</protein>
<name>Q5GQD3_BPSYP</name>
<dbReference type="Proteomes" id="UP000246186">
    <property type="component" value="Genome"/>
</dbReference>
<evidence type="ECO:0000313" key="3">
    <source>
        <dbReference type="Proteomes" id="UP000000994"/>
    </source>
</evidence>
<dbReference type="OrthoDB" id="14319at10239"/>
<keyword evidence="3" id="KW-1185">Reference proteome</keyword>
<organism evidence="1 3">
    <name type="scientific">Synechococcus phage S-PM2</name>
    <dbReference type="NCBI Taxonomy" id="238854"/>
    <lineage>
        <taxon>Viruses</taxon>
        <taxon>Duplodnaviria</taxon>
        <taxon>Heunggongvirae</taxon>
        <taxon>Uroviricota</taxon>
        <taxon>Caudoviricetes</taxon>
        <taxon>Pantevenvirales</taxon>
        <taxon>Kyanoviridae</taxon>
        <taxon>Nodensvirus</taxon>
        <taxon>Nodensvirus spm2</taxon>
    </lineage>
</organism>
<evidence type="ECO:0000313" key="1">
    <source>
        <dbReference type="EMBL" id="CAF34269.1"/>
    </source>
</evidence>
<evidence type="ECO:0000313" key="2">
    <source>
        <dbReference type="EMBL" id="CFW42428.1"/>
    </source>
</evidence>